<evidence type="ECO:0000313" key="4">
    <source>
        <dbReference type="Proteomes" id="UP001630127"/>
    </source>
</evidence>
<accession>A0ABD2Y7Z3</accession>
<organism evidence="3 4">
    <name type="scientific">Cinchona calisaya</name>
    <dbReference type="NCBI Taxonomy" id="153742"/>
    <lineage>
        <taxon>Eukaryota</taxon>
        <taxon>Viridiplantae</taxon>
        <taxon>Streptophyta</taxon>
        <taxon>Embryophyta</taxon>
        <taxon>Tracheophyta</taxon>
        <taxon>Spermatophyta</taxon>
        <taxon>Magnoliopsida</taxon>
        <taxon>eudicotyledons</taxon>
        <taxon>Gunneridae</taxon>
        <taxon>Pentapetalae</taxon>
        <taxon>asterids</taxon>
        <taxon>lamiids</taxon>
        <taxon>Gentianales</taxon>
        <taxon>Rubiaceae</taxon>
        <taxon>Cinchonoideae</taxon>
        <taxon>Cinchoneae</taxon>
        <taxon>Cinchona</taxon>
    </lineage>
</organism>
<evidence type="ECO:0000313" key="3">
    <source>
        <dbReference type="EMBL" id="KAL3503153.1"/>
    </source>
</evidence>
<keyword evidence="2" id="KW-0812">Transmembrane</keyword>
<protein>
    <submittedName>
        <fullName evidence="3">Uncharacterized protein</fullName>
    </submittedName>
</protein>
<sequence length="97" mass="10971">MSHQLIFQLSINLSSLVSTFYIYIYMGFGLYTGARVSPGFASVQKPGGSPQLTWREFGFDEARLEYYRRRKILDAETMRMAPGGPDPQHHSKPPALS</sequence>
<keyword evidence="2" id="KW-0472">Membrane</keyword>
<dbReference type="EMBL" id="JBJUIK010000015">
    <property type="protein sequence ID" value="KAL3503153.1"/>
    <property type="molecule type" value="Genomic_DNA"/>
</dbReference>
<comment type="caution">
    <text evidence="3">The sequence shown here is derived from an EMBL/GenBank/DDBJ whole genome shotgun (WGS) entry which is preliminary data.</text>
</comment>
<evidence type="ECO:0000256" key="2">
    <source>
        <dbReference type="SAM" id="Phobius"/>
    </source>
</evidence>
<keyword evidence="2" id="KW-1133">Transmembrane helix</keyword>
<keyword evidence="4" id="KW-1185">Reference proteome</keyword>
<gene>
    <name evidence="3" type="ORF">ACH5RR_037602</name>
</gene>
<evidence type="ECO:0000256" key="1">
    <source>
        <dbReference type="SAM" id="MobiDB-lite"/>
    </source>
</evidence>
<proteinExistence type="predicted"/>
<feature type="region of interest" description="Disordered" evidence="1">
    <location>
        <begin position="78"/>
        <end position="97"/>
    </location>
</feature>
<dbReference type="AlphaFoldDB" id="A0ABD2Y7Z3"/>
<feature type="transmembrane region" description="Helical" evidence="2">
    <location>
        <begin position="6"/>
        <end position="26"/>
    </location>
</feature>
<name>A0ABD2Y7Z3_9GENT</name>
<dbReference type="Proteomes" id="UP001630127">
    <property type="component" value="Unassembled WGS sequence"/>
</dbReference>
<reference evidence="3 4" key="1">
    <citation type="submission" date="2024-11" db="EMBL/GenBank/DDBJ databases">
        <title>A near-complete genome assembly of Cinchona calisaya.</title>
        <authorList>
            <person name="Lian D.C."/>
            <person name="Zhao X.W."/>
            <person name="Wei L."/>
        </authorList>
    </citation>
    <scope>NUCLEOTIDE SEQUENCE [LARGE SCALE GENOMIC DNA]</scope>
    <source>
        <tissue evidence="3">Nenye</tissue>
    </source>
</reference>